<name>A0A449AFC0_9BACT</name>
<evidence type="ECO:0000313" key="5">
    <source>
        <dbReference type="Proteomes" id="UP000289952"/>
    </source>
</evidence>
<dbReference type="PANTHER" id="PTHR46333:SF2">
    <property type="entry name" value="CYTOKINESIS PROTEIN 3"/>
    <property type="match status" value="1"/>
</dbReference>
<dbReference type="RefSeq" id="WP_129621874.1">
    <property type="nucleotide sequence ID" value="NZ_LR214972.1"/>
</dbReference>
<dbReference type="PROSITE" id="PS51257">
    <property type="entry name" value="PROKAR_LIPOPROTEIN"/>
    <property type="match status" value="1"/>
</dbReference>
<keyword evidence="2" id="KW-0732">Signal</keyword>
<dbReference type="InterPro" id="IPR032675">
    <property type="entry name" value="LRR_dom_sf"/>
</dbReference>
<dbReference type="InterPro" id="IPR052557">
    <property type="entry name" value="CAP/Cytokinesis_protein"/>
</dbReference>
<dbReference type="OrthoDB" id="396269at2"/>
<dbReference type="Gene3D" id="3.10.620.30">
    <property type="match status" value="1"/>
</dbReference>
<dbReference type="Gene3D" id="3.80.10.10">
    <property type="entry name" value="Ribonuclease Inhibitor"/>
    <property type="match status" value="2"/>
</dbReference>
<feature type="signal peptide" evidence="2">
    <location>
        <begin position="1"/>
        <end position="27"/>
    </location>
</feature>
<dbReference type="AlphaFoldDB" id="A0A449AFC0"/>
<feature type="domain" description="Transglutaminase-like" evidence="3">
    <location>
        <begin position="330"/>
        <end position="427"/>
    </location>
</feature>
<feature type="compositionally biased region" description="Polar residues" evidence="1">
    <location>
        <begin position="38"/>
        <end position="83"/>
    </location>
</feature>
<dbReference type="Pfam" id="PF01841">
    <property type="entry name" value="Transglut_core"/>
    <property type="match status" value="1"/>
</dbReference>
<dbReference type="Proteomes" id="UP000289952">
    <property type="component" value="Chromosome"/>
</dbReference>
<gene>
    <name evidence="4" type="ORF">NCTC10118_00744</name>
</gene>
<feature type="region of interest" description="Disordered" evidence="1">
    <location>
        <begin position="21"/>
        <end position="164"/>
    </location>
</feature>
<feature type="compositionally biased region" description="Basic and acidic residues" evidence="1">
    <location>
        <begin position="125"/>
        <end position="139"/>
    </location>
</feature>
<protein>
    <recommendedName>
        <fullName evidence="3">Transglutaminase-like domain-containing protein</fullName>
    </recommendedName>
</protein>
<dbReference type="InterPro" id="IPR038765">
    <property type="entry name" value="Papain-like_cys_pep_sf"/>
</dbReference>
<feature type="compositionally biased region" description="Basic and acidic residues" evidence="1">
    <location>
        <begin position="147"/>
        <end position="161"/>
    </location>
</feature>
<dbReference type="InterPro" id="IPR002931">
    <property type="entry name" value="Transglutaminase-like"/>
</dbReference>
<evidence type="ECO:0000259" key="3">
    <source>
        <dbReference type="Pfam" id="PF01841"/>
    </source>
</evidence>
<evidence type="ECO:0000256" key="2">
    <source>
        <dbReference type="SAM" id="SignalP"/>
    </source>
</evidence>
<dbReference type="EMBL" id="LR214972">
    <property type="protein sequence ID" value="VEU63690.1"/>
    <property type="molecule type" value="Genomic_DNA"/>
</dbReference>
<dbReference type="SUPFAM" id="SSF54001">
    <property type="entry name" value="Cysteine proteinases"/>
    <property type="match status" value="1"/>
</dbReference>
<proteinExistence type="predicted"/>
<feature type="chain" id="PRO_5019370012" description="Transglutaminase-like domain-containing protein" evidence="2">
    <location>
        <begin position="28"/>
        <end position="713"/>
    </location>
</feature>
<dbReference type="PANTHER" id="PTHR46333">
    <property type="entry name" value="CYTOKINESIS PROTEIN 3"/>
    <property type="match status" value="1"/>
</dbReference>
<keyword evidence="5" id="KW-1185">Reference proteome</keyword>
<dbReference type="GO" id="GO:0005737">
    <property type="term" value="C:cytoplasm"/>
    <property type="evidence" value="ECO:0007669"/>
    <property type="project" value="TreeGrafter"/>
</dbReference>
<reference evidence="4 5" key="1">
    <citation type="submission" date="2019-01" db="EMBL/GenBank/DDBJ databases">
        <authorList>
            <consortium name="Pathogen Informatics"/>
        </authorList>
    </citation>
    <scope>NUCLEOTIDE SEQUENCE [LARGE SCALE GENOMIC DNA]</scope>
    <source>
        <strain evidence="4 5">NCTC10118</strain>
    </source>
</reference>
<sequence>MPKHWRKLIIFSSLPLIFSAASCASSASEQPSPKPNPSLDQTPSDPNASESGTKTPVPNDPGKNSSVEKPQDPVNTNSGNQNSELKDKNNLNNQDQKNDENKETAQDLNKTQETKDQSSQIEPNKPVKDDSKISTEDPNKTNGNKEQTQDTNKKETDKPKTDPVVTQENYQAKYSQLKTEVETFLKDVLKSELKYEYYRDSLNQVINDTDYSLAVKNFKNLNDLYQKQFSTLTTKFNEAKTKYKSAPEVTYTQSDLEQKEGKGKKEDLLSLNYSNAAKENAKINEDSMKYLEFLSSGQIKNYYDDNNPSLIQQLGRDGIAKNRQIIKEKVDSIIKGKDKKMDQVKAVFEWISSNLKYAQHADQTVAIDPVKAMNDLIVVCGGFSNLYKAMLDAINVKSAVVIGWSRFGYHQWNIVYDEDKKQYFHSDATWGKGYYAKTNDEFAKDHRSFEILNAPYEKDGLEYKYYRGFAVSSNKNDKTKETKHVDTINGVNVTSISQEVLKSSERLYIGEFIEKIDYAGGTGIVKSFEVHPNNKHFSVQDGILYNKDKTKLLVIPKSITVKEFTLPNTVREIEDWKQSFDNPNIEKIYVEPGNYWFASYGGILYTNNFERLVFVPNNAGPIVTVHPNATFKEHTFAQLKNIKELIVPEGVKALPQWFVNGVNLTKIHLPASLTDLKEDSLWLVPNNLIVKIADKMNQSVLNVLNKKGYKLEK</sequence>
<organism evidence="4 5">
    <name type="scientific">Mycoplasmopsis bovirhinis</name>
    <dbReference type="NCBI Taxonomy" id="29553"/>
    <lineage>
        <taxon>Bacteria</taxon>
        <taxon>Bacillati</taxon>
        <taxon>Mycoplasmatota</taxon>
        <taxon>Mycoplasmoidales</taxon>
        <taxon>Metamycoplasmataceae</taxon>
        <taxon>Mycoplasmopsis</taxon>
    </lineage>
</organism>
<evidence type="ECO:0000256" key="1">
    <source>
        <dbReference type="SAM" id="MobiDB-lite"/>
    </source>
</evidence>
<evidence type="ECO:0000313" key="4">
    <source>
        <dbReference type="EMBL" id="VEU63690.1"/>
    </source>
</evidence>
<feature type="compositionally biased region" description="Basic and acidic residues" evidence="1">
    <location>
        <begin position="96"/>
        <end position="116"/>
    </location>
</feature>
<accession>A0A449AFC0</accession>